<keyword evidence="9 12" id="KW-0949">S-adenosyl-L-methionine</keyword>
<proteinExistence type="inferred from homology"/>
<dbReference type="RefSeq" id="WP_054714161.1">
    <property type="nucleotide sequence ID" value="NZ_AZEU01000313.1"/>
</dbReference>
<evidence type="ECO:0000256" key="11">
    <source>
        <dbReference type="ARBA" id="ARBA00047944"/>
    </source>
</evidence>
<sequence>MNRYFTEQSLTIGAEVELEASIQKHAIKVLRQVAGDHFELVHDAHAFDVEITDVSPLTVQIQSEITKAVELPIAVHLVCGVGKGDKAEWIVQKATELGATGISFANTQWGTAKWAPEKVAKKLARLQAVALGAAEQSHRNVVPTVGFTKLNDLTLNVDQVGIVAYEEAAKRGEAAQLVQTVRMHPQSLIAVFGPEGGLSPQEVALLQQIGFVPAGLGPRIMRTETAPLYLLSAISALVELQEI</sequence>
<dbReference type="SUPFAM" id="SSF88697">
    <property type="entry name" value="PUA domain-like"/>
    <property type="match status" value="1"/>
</dbReference>
<accession>A0A0R1Q674</accession>
<comment type="function">
    <text evidence="10 12">Specifically methylates the N3 position of the uracil ring of uridine 1498 (m3U1498) in 16S rRNA. Acts on the fully assembled 30S ribosomal subunit.</text>
</comment>
<dbReference type="EMBL" id="AZEU01000313">
    <property type="protein sequence ID" value="KRL37813.1"/>
    <property type="molecule type" value="Genomic_DNA"/>
</dbReference>
<evidence type="ECO:0000256" key="5">
    <source>
        <dbReference type="ARBA" id="ARBA00022490"/>
    </source>
</evidence>
<evidence type="ECO:0000256" key="8">
    <source>
        <dbReference type="ARBA" id="ARBA00022679"/>
    </source>
</evidence>
<dbReference type="EC" id="2.1.1.193" evidence="3 12"/>
<dbReference type="PANTHER" id="PTHR30027:SF3">
    <property type="entry name" value="16S RRNA (URACIL(1498)-N(3))-METHYLTRANSFERASE"/>
    <property type="match status" value="1"/>
</dbReference>
<organism evidence="14 15">
    <name type="scientific">Lacticaseibacillus manihotivorans DSM 13343 = JCM 12514</name>
    <dbReference type="NCBI Taxonomy" id="1423769"/>
    <lineage>
        <taxon>Bacteria</taxon>
        <taxon>Bacillati</taxon>
        <taxon>Bacillota</taxon>
        <taxon>Bacilli</taxon>
        <taxon>Lactobacillales</taxon>
        <taxon>Lactobacillaceae</taxon>
        <taxon>Lacticaseibacillus</taxon>
    </lineage>
</organism>
<protein>
    <recommendedName>
        <fullName evidence="4 12">Ribosomal RNA small subunit methyltransferase E</fullName>
        <ecNumber evidence="3 12">2.1.1.193</ecNumber>
    </recommendedName>
</protein>
<evidence type="ECO:0000256" key="1">
    <source>
        <dbReference type="ARBA" id="ARBA00004496"/>
    </source>
</evidence>
<keyword evidence="5 12" id="KW-0963">Cytoplasm</keyword>
<feature type="domain" description="Ribosomal RNA small subunit methyltransferase E methyltransferase" evidence="13">
    <location>
        <begin position="70"/>
        <end position="235"/>
    </location>
</feature>
<comment type="catalytic activity">
    <reaction evidence="11 12">
        <text>uridine(1498) in 16S rRNA + S-adenosyl-L-methionine = N(3)-methyluridine(1498) in 16S rRNA + S-adenosyl-L-homocysteine + H(+)</text>
        <dbReference type="Rhea" id="RHEA:42920"/>
        <dbReference type="Rhea" id="RHEA-COMP:10283"/>
        <dbReference type="Rhea" id="RHEA-COMP:10284"/>
        <dbReference type="ChEBI" id="CHEBI:15378"/>
        <dbReference type="ChEBI" id="CHEBI:57856"/>
        <dbReference type="ChEBI" id="CHEBI:59789"/>
        <dbReference type="ChEBI" id="CHEBI:65315"/>
        <dbReference type="ChEBI" id="CHEBI:74502"/>
        <dbReference type="EC" id="2.1.1.193"/>
    </reaction>
</comment>
<evidence type="ECO:0000259" key="13">
    <source>
        <dbReference type="Pfam" id="PF04452"/>
    </source>
</evidence>
<dbReference type="InterPro" id="IPR029028">
    <property type="entry name" value="Alpha/beta_knot_MTases"/>
</dbReference>
<comment type="similarity">
    <text evidence="2 12">Belongs to the RNA methyltransferase RsmE family.</text>
</comment>
<dbReference type="GO" id="GO:0070042">
    <property type="term" value="F:rRNA (uridine-N3-)-methyltransferase activity"/>
    <property type="evidence" value="ECO:0007669"/>
    <property type="project" value="TreeGrafter"/>
</dbReference>
<name>A0A0R1Q674_9LACO</name>
<dbReference type="GO" id="GO:0070475">
    <property type="term" value="P:rRNA base methylation"/>
    <property type="evidence" value="ECO:0007669"/>
    <property type="project" value="TreeGrafter"/>
</dbReference>
<keyword evidence="6 12" id="KW-0698">rRNA processing</keyword>
<dbReference type="SUPFAM" id="SSF75217">
    <property type="entry name" value="alpha/beta knot"/>
    <property type="match status" value="1"/>
</dbReference>
<dbReference type="PIRSF" id="PIRSF015601">
    <property type="entry name" value="MTase_slr0722"/>
    <property type="match status" value="1"/>
</dbReference>
<keyword evidence="15" id="KW-1185">Reference proteome</keyword>
<evidence type="ECO:0000313" key="14">
    <source>
        <dbReference type="EMBL" id="KRL37813.1"/>
    </source>
</evidence>
<evidence type="ECO:0000256" key="6">
    <source>
        <dbReference type="ARBA" id="ARBA00022552"/>
    </source>
</evidence>
<evidence type="ECO:0000313" key="15">
    <source>
        <dbReference type="Proteomes" id="UP000051790"/>
    </source>
</evidence>
<dbReference type="NCBIfam" id="TIGR00046">
    <property type="entry name" value="RsmE family RNA methyltransferase"/>
    <property type="match status" value="1"/>
</dbReference>
<keyword evidence="7 12" id="KW-0489">Methyltransferase</keyword>
<dbReference type="PANTHER" id="PTHR30027">
    <property type="entry name" value="RIBOSOMAL RNA SMALL SUBUNIT METHYLTRANSFERASE E"/>
    <property type="match status" value="1"/>
</dbReference>
<dbReference type="InterPro" id="IPR046886">
    <property type="entry name" value="RsmE_MTase_dom"/>
</dbReference>
<dbReference type="PATRIC" id="fig|1423769.4.peg.2990"/>
<dbReference type="Proteomes" id="UP000051790">
    <property type="component" value="Unassembled WGS sequence"/>
</dbReference>
<comment type="caution">
    <text evidence="14">The sequence shown here is derived from an EMBL/GenBank/DDBJ whole genome shotgun (WGS) entry which is preliminary data.</text>
</comment>
<dbReference type="GO" id="GO:0005737">
    <property type="term" value="C:cytoplasm"/>
    <property type="evidence" value="ECO:0007669"/>
    <property type="project" value="UniProtKB-SubCell"/>
</dbReference>
<dbReference type="Pfam" id="PF04452">
    <property type="entry name" value="Methyltrans_RNA"/>
    <property type="match status" value="1"/>
</dbReference>
<evidence type="ECO:0000256" key="12">
    <source>
        <dbReference type="PIRNR" id="PIRNR015601"/>
    </source>
</evidence>
<evidence type="ECO:0000256" key="9">
    <source>
        <dbReference type="ARBA" id="ARBA00022691"/>
    </source>
</evidence>
<reference evidence="14 15" key="1">
    <citation type="journal article" date="2015" name="Genome Announc.">
        <title>Expanding the biotechnology potential of lactobacilli through comparative genomics of 213 strains and associated genera.</title>
        <authorList>
            <person name="Sun Z."/>
            <person name="Harris H.M."/>
            <person name="McCann A."/>
            <person name="Guo C."/>
            <person name="Argimon S."/>
            <person name="Zhang W."/>
            <person name="Yang X."/>
            <person name="Jeffery I.B."/>
            <person name="Cooney J.C."/>
            <person name="Kagawa T.F."/>
            <person name="Liu W."/>
            <person name="Song Y."/>
            <person name="Salvetti E."/>
            <person name="Wrobel A."/>
            <person name="Rasinkangas P."/>
            <person name="Parkhill J."/>
            <person name="Rea M.C."/>
            <person name="O'Sullivan O."/>
            <person name="Ritari J."/>
            <person name="Douillard F.P."/>
            <person name="Paul Ross R."/>
            <person name="Yang R."/>
            <person name="Briner A.E."/>
            <person name="Felis G.E."/>
            <person name="de Vos W.M."/>
            <person name="Barrangou R."/>
            <person name="Klaenhammer T.R."/>
            <person name="Caufield P.W."/>
            <person name="Cui Y."/>
            <person name="Zhang H."/>
            <person name="O'Toole P.W."/>
        </authorList>
    </citation>
    <scope>NUCLEOTIDE SEQUENCE [LARGE SCALE GENOMIC DNA]</scope>
    <source>
        <strain evidence="14 15">DSM 13343</strain>
    </source>
</reference>
<dbReference type="Gene3D" id="3.40.1280.10">
    <property type="match status" value="1"/>
</dbReference>
<comment type="subcellular location">
    <subcellularLocation>
        <location evidence="1 12">Cytoplasm</location>
    </subcellularLocation>
</comment>
<evidence type="ECO:0000256" key="3">
    <source>
        <dbReference type="ARBA" id="ARBA00012328"/>
    </source>
</evidence>
<dbReference type="CDD" id="cd18084">
    <property type="entry name" value="RsmE-like"/>
    <property type="match status" value="1"/>
</dbReference>
<evidence type="ECO:0000256" key="4">
    <source>
        <dbReference type="ARBA" id="ARBA00013673"/>
    </source>
</evidence>
<dbReference type="InterPro" id="IPR029026">
    <property type="entry name" value="tRNA_m1G_MTases_N"/>
</dbReference>
<evidence type="ECO:0000256" key="10">
    <source>
        <dbReference type="ARBA" id="ARBA00025699"/>
    </source>
</evidence>
<dbReference type="InterPro" id="IPR015947">
    <property type="entry name" value="PUA-like_sf"/>
</dbReference>
<dbReference type="OrthoDB" id="9815641at2"/>
<dbReference type="InterPro" id="IPR006700">
    <property type="entry name" value="RsmE"/>
</dbReference>
<gene>
    <name evidence="14" type="ORF">FD01_GL002770</name>
</gene>
<keyword evidence="8 12" id="KW-0808">Transferase</keyword>
<evidence type="ECO:0000256" key="2">
    <source>
        <dbReference type="ARBA" id="ARBA00005528"/>
    </source>
</evidence>
<evidence type="ECO:0000256" key="7">
    <source>
        <dbReference type="ARBA" id="ARBA00022603"/>
    </source>
</evidence>
<dbReference type="AlphaFoldDB" id="A0A0R1Q674"/>